<proteinExistence type="predicted"/>
<dbReference type="Proteomes" id="UP001292094">
    <property type="component" value="Unassembled WGS sequence"/>
</dbReference>
<protein>
    <submittedName>
        <fullName evidence="2">Uncharacterized protein</fullName>
    </submittedName>
</protein>
<feature type="compositionally biased region" description="Low complexity" evidence="1">
    <location>
        <begin position="40"/>
        <end position="55"/>
    </location>
</feature>
<dbReference type="AlphaFoldDB" id="A0AAE1TMQ3"/>
<evidence type="ECO:0000256" key="1">
    <source>
        <dbReference type="SAM" id="MobiDB-lite"/>
    </source>
</evidence>
<feature type="compositionally biased region" description="Polar residues" evidence="1">
    <location>
        <begin position="72"/>
        <end position="83"/>
    </location>
</feature>
<sequence length="93" mass="9926">MEVCINKSSEREDMGHREGYGRWRSIVEGYRTGKGGGGVVEVEVGHGSSSSSSSSSREEDRAGTSAVGRGRWSSQHVVQSPVSLTHLPLPPSL</sequence>
<keyword evidence="3" id="KW-1185">Reference proteome</keyword>
<dbReference type="EMBL" id="JAWZYT010006051">
    <property type="protein sequence ID" value="KAK4288950.1"/>
    <property type="molecule type" value="Genomic_DNA"/>
</dbReference>
<gene>
    <name evidence="2" type="ORF">Pmani_038054</name>
</gene>
<accession>A0AAE1TMQ3</accession>
<comment type="caution">
    <text evidence="2">The sequence shown here is derived from an EMBL/GenBank/DDBJ whole genome shotgun (WGS) entry which is preliminary data.</text>
</comment>
<feature type="region of interest" description="Disordered" evidence="1">
    <location>
        <begin position="33"/>
        <end position="93"/>
    </location>
</feature>
<name>A0AAE1TMQ3_9EUCA</name>
<organism evidence="2 3">
    <name type="scientific">Petrolisthes manimaculis</name>
    <dbReference type="NCBI Taxonomy" id="1843537"/>
    <lineage>
        <taxon>Eukaryota</taxon>
        <taxon>Metazoa</taxon>
        <taxon>Ecdysozoa</taxon>
        <taxon>Arthropoda</taxon>
        <taxon>Crustacea</taxon>
        <taxon>Multicrustacea</taxon>
        <taxon>Malacostraca</taxon>
        <taxon>Eumalacostraca</taxon>
        <taxon>Eucarida</taxon>
        <taxon>Decapoda</taxon>
        <taxon>Pleocyemata</taxon>
        <taxon>Anomura</taxon>
        <taxon>Galatheoidea</taxon>
        <taxon>Porcellanidae</taxon>
        <taxon>Petrolisthes</taxon>
    </lineage>
</organism>
<evidence type="ECO:0000313" key="2">
    <source>
        <dbReference type="EMBL" id="KAK4288950.1"/>
    </source>
</evidence>
<reference evidence="2" key="1">
    <citation type="submission" date="2023-11" db="EMBL/GenBank/DDBJ databases">
        <title>Genome assemblies of two species of porcelain crab, Petrolisthes cinctipes and Petrolisthes manimaculis (Anomura: Porcellanidae).</title>
        <authorList>
            <person name="Angst P."/>
        </authorList>
    </citation>
    <scope>NUCLEOTIDE SEQUENCE</scope>
    <source>
        <strain evidence="2">PB745_02</strain>
        <tissue evidence="2">Gill</tissue>
    </source>
</reference>
<evidence type="ECO:0000313" key="3">
    <source>
        <dbReference type="Proteomes" id="UP001292094"/>
    </source>
</evidence>